<dbReference type="GO" id="GO:0006355">
    <property type="term" value="P:regulation of DNA-templated transcription"/>
    <property type="evidence" value="ECO:0007669"/>
    <property type="project" value="InterPro"/>
</dbReference>
<dbReference type="PANTHER" id="PTHR44688:SF16">
    <property type="entry name" value="DNA-BINDING TRANSCRIPTIONAL ACTIVATOR DEVR_DOSR"/>
    <property type="match status" value="1"/>
</dbReference>
<accession>A0A4U8WHM0</accession>
<sequence>MMKPKLIIFDESLLYAEGLSKLLVQNKIFSSVEIFNCYEKFTEHLKKEPPEFLMIGTNTMLLTEIHSLVQDTLLQHNSTKIIVIGHSFDISSIRKLFNKGIKCYLDKNSPYEELVKSISTLLNDDTYVCDHVKEMMINYISHEEEKHDPHVRESLTKRELEILKHICNGLSSKDISEKLFISINTVETHRKRILMKLNVKNSVGVVKYALENNIFN</sequence>
<dbReference type="RefSeq" id="WP_317127554.1">
    <property type="nucleotide sequence ID" value="NZ_LR215974.1"/>
</dbReference>
<protein>
    <submittedName>
        <fullName evidence="7">Nitrogen regulation protein C</fullName>
    </submittedName>
</protein>
<dbReference type="InterPro" id="IPR036388">
    <property type="entry name" value="WH-like_DNA-bd_sf"/>
</dbReference>
<keyword evidence="1" id="KW-0805">Transcription regulation</keyword>
<dbReference type="GO" id="GO:0003677">
    <property type="term" value="F:DNA binding"/>
    <property type="evidence" value="ECO:0007669"/>
    <property type="project" value="UniProtKB-KW"/>
</dbReference>
<dbReference type="Proteomes" id="UP000290013">
    <property type="component" value="Chromosome"/>
</dbReference>
<dbReference type="Gene3D" id="1.10.10.10">
    <property type="entry name" value="Winged helix-like DNA-binding domain superfamily/Winged helix DNA-binding domain"/>
    <property type="match status" value="1"/>
</dbReference>
<dbReference type="PROSITE" id="PS00622">
    <property type="entry name" value="HTH_LUXR_1"/>
    <property type="match status" value="1"/>
</dbReference>
<keyword evidence="3" id="KW-0804">Transcription</keyword>
<dbReference type="KEGG" id="ctai:NCTC12078_03362"/>
<keyword evidence="2" id="KW-0238">DNA-binding</keyword>
<dbReference type="PRINTS" id="PR00038">
    <property type="entry name" value="HTHLUXR"/>
</dbReference>
<dbReference type="InterPro" id="IPR001789">
    <property type="entry name" value="Sig_transdc_resp-reg_receiver"/>
</dbReference>
<dbReference type="EMBL" id="LR215974">
    <property type="protein sequence ID" value="VFB05296.1"/>
    <property type="molecule type" value="Genomic_DNA"/>
</dbReference>
<evidence type="ECO:0000256" key="3">
    <source>
        <dbReference type="ARBA" id="ARBA00023163"/>
    </source>
</evidence>
<dbReference type="InterPro" id="IPR000792">
    <property type="entry name" value="Tscrpt_reg_LuxR_C"/>
</dbReference>
<dbReference type="SUPFAM" id="SSF46894">
    <property type="entry name" value="C-terminal effector domain of the bipartite response regulators"/>
    <property type="match status" value="1"/>
</dbReference>
<dbReference type="SMART" id="SM00421">
    <property type="entry name" value="HTH_LUXR"/>
    <property type="match status" value="1"/>
</dbReference>
<dbReference type="AlphaFoldDB" id="A0A4U8WHM0"/>
<dbReference type="PANTHER" id="PTHR44688">
    <property type="entry name" value="DNA-BINDING TRANSCRIPTIONAL ACTIVATOR DEVR_DOSR"/>
    <property type="match status" value="1"/>
</dbReference>
<evidence type="ECO:0000259" key="5">
    <source>
        <dbReference type="PROSITE" id="PS50043"/>
    </source>
</evidence>
<name>A0A4U8WHM0_9FLAO</name>
<dbReference type="SUPFAM" id="SSF52172">
    <property type="entry name" value="CheY-like"/>
    <property type="match status" value="1"/>
</dbReference>
<dbReference type="PROSITE" id="PS50043">
    <property type="entry name" value="HTH_LUXR_2"/>
    <property type="match status" value="1"/>
</dbReference>
<comment type="caution">
    <text evidence="4">Lacks conserved residue(s) required for the propagation of feature annotation.</text>
</comment>
<reference evidence="7 8" key="1">
    <citation type="submission" date="2019-02" db="EMBL/GenBank/DDBJ databases">
        <authorList>
            <consortium name="Pathogen Informatics"/>
        </authorList>
    </citation>
    <scope>NUCLEOTIDE SEQUENCE [LARGE SCALE GENOMIC DNA]</scope>
    <source>
        <strain evidence="7 8">3012STDY6944375</strain>
    </source>
</reference>
<evidence type="ECO:0000313" key="7">
    <source>
        <dbReference type="EMBL" id="VFB05296.1"/>
    </source>
</evidence>
<feature type="domain" description="Response regulatory" evidence="6">
    <location>
        <begin position="5"/>
        <end position="122"/>
    </location>
</feature>
<dbReference type="PROSITE" id="PS50110">
    <property type="entry name" value="RESPONSE_REGULATORY"/>
    <property type="match status" value="1"/>
</dbReference>
<evidence type="ECO:0000256" key="2">
    <source>
        <dbReference type="ARBA" id="ARBA00023125"/>
    </source>
</evidence>
<dbReference type="GO" id="GO:0000160">
    <property type="term" value="P:phosphorelay signal transduction system"/>
    <property type="evidence" value="ECO:0007669"/>
    <property type="project" value="InterPro"/>
</dbReference>
<dbReference type="InterPro" id="IPR011006">
    <property type="entry name" value="CheY-like_superfamily"/>
</dbReference>
<gene>
    <name evidence="7" type="primary">nreC</name>
    <name evidence="7" type="ORF">NCTC12078_03362</name>
</gene>
<proteinExistence type="predicted"/>
<dbReference type="CDD" id="cd06170">
    <property type="entry name" value="LuxR_C_like"/>
    <property type="match status" value="1"/>
</dbReference>
<evidence type="ECO:0000313" key="8">
    <source>
        <dbReference type="Proteomes" id="UP000290013"/>
    </source>
</evidence>
<evidence type="ECO:0000256" key="1">
    <source>
        <dbReference type="ARBA" id="ARBA00023015"/>
    </source>
</evidence>
<organism evidence="7 8">
    <name type="scientific">Chryseobacterium taihuense</name>
    <dbReference type="NCBI Taxonomy" id="1141221"/>
    <lineage>
        <taxon>Bacteria</taxon>
        <taxon>Pseudomonadati</taxon>
        <taxon>Bacteroidota</taxon>
        <taxon>Flavobacteriia</taxon>
        <taxon>Flavobacteriales</taxon>
        <taxon>Weeksellaceae</taxon>
        <taxon>Chryseobacterium group</taxon>
        <taxon>Chryseobacterium</taxon>
    </lineage>
</organism>
<feature type="domain" description="HTH luxR-type" evidence="5">
    <location>
        <begin position="148"/>
        <end position="213"/>
    </location>
</feature>
<dbReference type="Gene3D" id="3.40.50.2300">
    <property type="match status" value="1"/>
</dbReference>
<evidence type="ECO:0000259" key="6">
    <source>
        <dbReference type="PROSITE" id="PS50110"/>
    </source>
</evidence>
<evidence type="ECO:0000256" key="4">
    <source>
        <dbReference type="PROSITE-ProRule" id="PRU00169"/>
    </source>
</evidence>
<dbReference type="Pfam" id="PF00196">
    <property type="entry name" value="GerE"/>
    <property type="match status" value="1"/>
</dbReference>
<dbReference type="InterPro" id="IPR016032">
    <property type="entry name" value="Sig_transdc_resp-reg_C-effctor"/>
</dbReference>